<sequence length="84" mass="9246">MFKASVRVTLRQSVHDPQGNAVKRSLHALGFDGVKDVRVGKLLELEVDVPNRAQAEEQVVAMCERLLANPVIETYTVSVEEADA</sequence>
<dbReference type="InterPro" id="IPR036604">
    <property type="entry name" value="PurS-like_sf"/>
</dbReference>
<keyword evidence="3 6" id="KW-0547">Nucleotide-binding</keyword>
<dbReference type="PANTHER" id="PTHR34696:SF1">
    <property type="entry name" value="PHOSPHORIBOSYLFORMYLGLYCINAMIDINE SYNTHASE SUBUNIT PURS"/>
    <property type="match status" value="1"/>
</dbReference>
<dbReference type="GO" id="GO:0005737">
    <property type="term" value="C:cytoplasm"/>
    <property type="evidence" value="ECO:0007669"/>
    <property type="project" value="UniProtKB-SubCell"/>
</dbReference>
<keyword evidence="5 6" id="KW-0067">ATP-binding</keyword>
<dbReference type="GO" id="GO:0005524">
    <property type="term" value="F:ATP binding"/>
    <property type="evidence" value="ECO:0007669"/>
    <property type="project" value="UniProtKB-UniRule"/>
</dbReference>
<dbReference type="OrthoDB" id="9799101at2"/>
<dbReference type="InterPro" id="IPR003850">
    <property type="entry name" value="PurS"/>
</dbReference>
<comment type="subunit">
    <text evidence="6">Part of the FGAM synthase complex composed of 1 PurL, 1 PurQ and 2 PurS subunits.</text>
</comment>
<comment type="catalytic activity">
    <reaction evidence="6">
        <text>N(2)-formyl-N(1)-(5-phospho-beta-D-ribosyl)glycinamide + L-glutamine + ATP + H2O = 2-formamido-N(1)-(5-O-phospho-beta-D-ribosyl)acetamidine + L-glutamate + ADP + phosphate + H(+)</text>
        <dbReference type="Rhea" id="RHEA:17129"/>
        <dbReference type="ChEBI" id="CHEBI:15377"/>
        <dbReference type="ChEBI" id="CHEBI:15378"/>
        <dbReference type="ChEBI" id="CHEBI:29985"/>
        <dbReference type="ChEBI" id="CHEBI:30616"/>
        <dbReference type="ChEBI" id="CHEBI:43474"/>
        <dbReference type="ChEBI" id="CHEBI:58359"/>
        <dbReference type="ChEBI" id="CHEBI:147286"/>
        <dbReference type="ChEBI" id="CHEBI:147287"/>
        <dbReference type="ChEBI" id="CHEBI:456216"/>
        <dbReference type="EC" id="6.3.5.3"/>
    </reaction>
</comment>
<comment type="pathway">
    <text evidence="6">Purine metabolism; IMP biosynthesis via de novo pathway; 5-amino-1-(5-phospho-D-ribosyl)imidazole from N(2)-formyl-N(1)-(5-phospho-D-ribosyl)glycinamide: step 1/2.</text>
</comment>
<dbReference type="GO" id="GO:0004642">
    <property type="term" value="F:phosphoribosylformylglycinamidine synthase activity"/>
    <property type="evidence" value="ECO:0007669"/>
    <property type="project" value="UniProtKB-UniRule"/>
</dbReference>
<dbReference type="UniPathway" id="UPA00074">
    <property type="reaction ID" value="UER00128"/>
</dbReference>
<dbReference type="EC" id="6.3.5.3" evidence="6"/>
<comment type="similarity">
    <text evidence="6">Belongs to the PurS family.</text>
</comment>
<dbReference type="AlphaFoldDB" id="A0A1U9K3V7"/>
<reference evidence="7 8" key="1">
    <citation type="journal article" date="2015" name="Int. J. Syst. Evol. Microbiol.">
        <title>Novibacillus thermophilus gen. nov., sp. nov., a Gram-staining-negative and moderately thermophilic member of the family Thermoactinomycetaceae.</title>
        <authorList>
            <person name="Yang G."/>
            <person name="Chen J."/>
            <person name="Zhou S."/>
        </authorList>
    </citation>
    <scope>NUCLEOTIDE SEQUENCE [LARGE SCALE GENOMIC DNA]</scope>
    <source>
        <strain evidence="7 8">SG-1</strain>
    </source>
</reference>
<evidence type="ECO:0000256" key="1">
    <source>
        <dbReference type="ARBA" id="ARBA00022490"/>
    </source>
</evidence>
<keyword evidence="2 6" id="KW-0436">Ligase</keyword>
<dbReference type="EMBL" id="CP019699">
    <property type="protein sequence ID" value="AQS54710.1"/>
    <property type="molecule type" value="Genomic_DNA"/>
</dbReference>
<evidence type="ECO:0000256" key="5">
    <source>
        <dbReference type="ARBA" id="ARBA00022840"/>
    </source>
</evidence>
<dbReference type="RefSeq" id="WP_077718531.1">
    <property type="nucleotide sequence ID" value="NZ_CP019699.1"/>
</dbReference>
<dbReference type="STRING" id="1471761.B0W44_01900"/>
<dbReference type="NCBIfam" id="TIGR00302">
    <property type="entry name" value="phosphoribosylformylglycinamidine synthase subunit PurS"/>
    <property type="match status" value="1"/>
</dbReference>
<dbReference type="SUPFAM" id="SSF82697">
    <property type="entry name" value="PurS-like"/>
    <property type="match status" value="1"/>
</dbReference>
<accession>A0A1U9K3V7</accession>
<evidence type="ECO:0000256" key="3">
    <source>
        <dbReference type="ARBA" id="ARBA00022741"/>
    </source>
</evidence>
<proteinExistence type="inferred from homology"/>
<keyword evidence="8" id="KW-1185">Reference proteome</keyword>
<evidence type="ECO:0000313" key="7">
    <source>
        <dbReference type="EMBL" id="AQS54710.1"/>
    </source>
</evidence>
<comment type="subcellular location">
    <subcellularLocation>
        <location evidence="6">Cytoplasm</location>
    </subcellularLocation>
</comment>
<dbReference type="HAMAP" id="MF_01926">
    <property type="entry name" value="PurS"/>
    <property type="match status" value="1"/>
</dbReference>
<dbReference type="Gene3D" id="3.30.1280.10">
    <property type="entry name" value="Phosphoribosylformylglycinamidine synthase subunit PurS"/>
    <property type="match status" value="1"/>
</dbReference>
<evidence type="ECO:0000313" key="8">
    <source>
        <dbReference type="Proteomes" id="UP000188603"/>
    </source>
</evidence>
<dbReference type="Proteomes" id="UP000188603">
    <property type="component" value="Chromosome"/>
</dbReference>
<evidence type="ECO:0000256" key="2">
    <source>
        <dbReference type="ARBA" id="ARBA00022598"/>
    </source>
</evidence>
<dbReference type="GO" id="GO:0006189">
    <property type="term" value="P:'de novo' IMP biosynthetic process"/>
    <property type="evidence" value="ECO:0007669"/>
    <property type="project" value="UniProtKB-UniRule"/>
</dbReference>
<evidence type="ECO:0000256" key="6">
    <source>
        <dbReference type="HAMAP-Rule" id="MF_01926"/>
    </source>
</evidence>
<dbReference type="KEGG" id="ntr:B0W44_01900"/>
<dbReference type="PANTHER" id="PTHR34696">
    <property type="entry name" value="PHOSPHORIBOSYLFORMYLGLYCINAMIDINE SYNTHASE SUBUNIT PURS"/>
    <property type="match status" value="1"/>
</dbReference>
<organism evidence="7 8">
    <name type="scientific">Novibacillus thermophilus</name>
    <dbReference type="NCBI Taxonomy" id="1471761"/>
    <lineage>
        <taxon>Bacteria</taxon>
        <taxon>Bacillati</taxon>
        <taxon>Bacillota</taxon>
        <taxon>Bacilli</taxon>
        <taxon>Bacillales</taxon>
        <taxon>Thermoactinomycetaceae</taxon>
        <taxon>Novibacillus</taxon>
    </lineage>
</organism>
<dbReference type="NCBIfam" id="NF004630">
    <property type="entry name" value="PRK05974.1"/>
    <property type="match status" value="1"/>
</dbReference>
<gene>
    <name evidence="6" type="primary">purS</name>
    <name evidence="7" type="ORF">B0W44_01900</name>
</gene>
<dbReference type="Pfam" id="PF02700">
    <property type="entry name" value="PurS"/>
    <property type="match status" value="1"/>
</dbReference>
<protein>
    <recommendedName>
        <fullName evidence="6">Phosphoribosylformylglycinamidine synthase subunit PurS</fullName>
        <shortName evidence="6">FGAM synthase</shortName>
        <ecNumber evidence="6">6.3.5.3</ecNumber>
    </recommendedName>
    <alternativeName>
        <fullName evidence="6">Formylglycinamide ribonucleotide amidotransferase subunit III</fullName>
        <shortName evidence="6">FGAR amidotransferase III</shortName>
        <shortName evidence="6">FGAR-AT III</shortName>
    </alternativeName>
    <alternativeName>
        <fullName evidence="6">Phosphoribosylformylglycinamidine synthase subunit III</fullName>
    </alternativeName>
</protein>
<comment type="function">
    <text evidence="6">Part of the phosphoribosylformylglycinamidine synthase complex involved in the purines biosynthetic pathway. Catalyzes the ATP-dependent conversion of formylglycinamide ribonucleotide (FGAR) and glutamine to yield formylglycinamidine ribonucleotide (FGAM) and glutamate. The FGAM synthase complex is composed of three subunits. PurQ produces an ammonia molecule by converting glutamine to glutamate. PurL transfers the ammonia molecule to FGAR to form FGAM in an ATP-dependent manner. PurS interacts with PurQ and PurL and is thought to assist in the transfer of the ammonia molecule from PurQ to PurL.</text>
</comment>
<name>A0A1U9K3V7_9BACL</name>
<keyword evidence="4 6" id="KW-0658">Purine biosynthesis</keyword>
<keyword evidence="1 6" id="KW-0963">Cytoplasm</keyword>
<evidence type="ECO:0000256" key="4">
    <source>
        <dbReference type="ARBA" id="ARBA00022755"/>
    </source>
</evidence>